<dbReference type="FunFam" id="3.40.640.10:FF:000006">
    <property type="entry name" value="5-aminolevulinate synthase, mitochondrial"/>
    <property type="match status" value="1"/>
</dbReference>
<dbReference type="Gene3D" id="3.40.640.10">
    <property type="entry name" value="Type I PLP-dependent aspartate aminotransferase-like (Major domain)"/>
    <property type="match status" value="1"/>
</dbReference>
<dbReference type="RefSeq" id="WP_068307101.1">
    <property type="nucleotide sequence ID" value="NZ_FNAK01000002.1"/>
</dbReference>
<gene>
    <name evidence="17" type="ORF">SAMN04488071_0969</name>
</gene>
<sequence>MDYKKIFADAIEAVRQEGRYRVFADISRERGNFPRAVRHDAGDNARAITVWCSNDYLGMGQHETVIGAMHKALDETGAGAGGTRNIAGTNHYHVLLEEELADLHGKEAALLFTSGYISNEATLSTVAKLLPGCIVYSDAMNHASMIQGIRNSGAKKHIFRHNDLEHLEELLAASDPAAPKLIAFESVYSMDGDIAPIGKICDLADKYGAMTYLDEVHAVGLYGKRGGGVSERDGVADRVTIIEGTLGKAFGVMGGYITASKALVDVVRSYASGFIFTTALSPVLAAGALASIRHLKASNAEREQHQERAAKLKVLLKAANLPVMDSESHIVPVFIGDPVLCKDVSDLLLNEYGIYVQPINYPTVPRGTERLRFTPGPLHDDNVMNALVSALSEVWQRLHLKREVG</sequence>
<dbReference type="NCBIfam" id="TIGR01821">
    <property type="entry name" value="5aminolev_synth"/>
    <property type="match status" value="1"/>
</dbReference>
<dbReference type="InterPro" id="IPR004839">
    <property type="entry name" value="Aminotransferase_I/II_large"/>
</dbReference>
<proteinExistence type="inferred from homology"/>
<keyword evidence="9 15" id="KW-0012">Acyltransferase</keyword>
<dbReference type="GO" id="GO:0003870">
    <property type="term" value="F:5-aminolevulinate synthase activity"/>
    <property type="evidence" value="ECO:0007669"/>
    <property type="project" value="UniProtKB-EC"/>
</dbReference>
<dbReference type="InterPro" id="IPR015422">
    <property type="entry name" value="PyrdxlP-dep_Trfase_small"/>
</dbReference>
<feature type="domain" description="Aminotransferase class I/classII large" evidence="16">
    <location>
        <begin position="48"/>
        <end position="391"/>
    </location>
</feature>
<dbReference type="CDD" id="cd06454">
    <property type="entry name" value="KBL_like"/>
    <property type="match status" value="1"/>
</dbReference>
<evidence type="ECO:0000256" key="3">
    <source>
        <dbReference type="ARBA" id="ARBA00008392"/>
    </source>
</evidence>
<dbReference type="EC" id="2.3.1.37" evidence="5 15"/>
<evidence type="ECO:0000256" key="1">
    <source>
        <dbReference type="ARBA" id="ARBA00001933"/>
    </source>
</evidence>
<evidence type="ECO:0000256" key="9">
    <source>
        <dbReference type="ARBA" id="ARBA00023315"/>
    </source>
</evidence>
<comment type="subunit">
    <text evidence="4">Homodimer.</text>
</comment>
<keyword evidence="7 14" id="KW-0663">Pyridoxal phosphate</keyword>
<dbReference type="InterPro" id="IPR001917">
    <property type="entry name" value="Aminotrans_II_pyridoxalP_BS"/>
</dbReference>
<keyword evidence="8 15" id="KW-0350">Heme biosynthesis</keyword>
<accession>A0A1G6W438</accession>
<dbReference type="PROSITE" id="PS00599">
    <property type="entry name" value="AA_TRANSFER_CLASS_2"/>
    <property type="match status" value="1"/>
</dbReference>
<evidence type="ECO:0000256" key="2">
    <source>
        <dbReference type="ARBA" id="ARBA00005029"/>
    </source>
</evidence>
<name>A0A1G6W438_9PROT</name>
<keyword evidence="6 15" id="KW-0808">Transferase</keyword>
<comment type="pathway">
    <text evidence="2 15">Porphyrin-containing compound metabolism; protoporphyrin-IX biosynthesis; 5-aminolevulinate from glycine: step 1/1.</text>
</comment>
<evidence type="ECO:0000256" key="14">
    <source>
        <dbReference type="RuleBase" id="RU003693"/>
    </source>
</evidence>
<evidence type="ECO:0000256" key="10">
    <source>
        <dbReference type="ARBA" id="ARBA00031691"/>
    </source>
</evidence>
<evidence type="ECO:0000259" key="16">
    <source>
        <dbReference type="Pfam" id="PF00155"/>
    </source>
</evidence>
<evidence type="ECO:0000313" key="17">
    <source>
        <dbReference type="EMBL" id="SDD60558.1"/>
    </source>
</evidence>
<evidence type="ECO:0000256" key="4">
    <source>
        <dbReference type="ARBA" id="ARBA00011738"/>
    </source>
</evidence>
<reference evidence="17 18" key="1">
    <citation type="submission" date="2016-10" db="EMBL/GenBank/DDBJ databases">
        <authorList>
            <person name="de Groot N.N."/>
        </authorList>
    </citation>
    <scope>NUCLEOTIDE SEQUENCE [LARGE SCALE GENOMIC DNA]</scope>
    <source>
        <strain evidence="17 18">CGMCC 1.9109</strain>
    </source>
</reference>
<dbReference type="SUPFAM" id="SSF53383">
    <property type="entry name" value="PLP-dependent transferases"/>
    <property type="match status" value="1"/>
</dbReference>
<organism evidence="17 18">
    <name type="scientific">Kordiimonas lacus</name>
    <dbReference type="NCBI Taxonomy" id="637679"/>
    <lineage>
        <taxon>Bacteria</taxon>
        <taxon>Pseudomonadati</taxon>
        <taxon>Pseudomonadota</taxon>
        <taxon>Alphaproteobacteria</taxon>
        <taxon>Kordiimonadales</taxon>
        <taxon>Kordiimonadaceae</taxon>
        <taxon>Kordiimonas</taxon>
    </lineage>
</organism>
<protein>
    <recommendedName>
        <fullName evidence="5 15">5-aminolevulinate synthase</fullName>
        <ecNumber evidence="5 15">2.3.1.37</ecNumber>
    </recommendedName>
    <alternativeName>
        <fullName evidence="10 15">5-aminolevulinic acid synthase</fullName>
    </alternativeName>
    <alternativeName>
        <fullName evidence="11 15">Delta-ALA synthase</fullName>
    </alternativeName>
    <alternativeName>
        <fullName evidence="12 15">Delta-aminolevulinate synthase</fullName>
    </alternativeName>
</protein>
<dbReference type="PANTHER" id="PTHR13693:SF102">
    <property type="entry name" value="2-AMINO-3-KETOBUTYRATE COENZYME A LIGASE, MITOCHONDRIAL"/>
    <property type="match status" value="1"/>
</dbReference>
<comment type="cofactor">
    <cofactor evidence="1 14">
        <name>pyridoxal 5'-phosphate</name>
        <dbReference type="ChEBI" id="CHEBI:597326"/>
    </cofactor>
</comment>
<dbReference type="InterPro" id="IPR050087">
    <property type="entry name" value="AON_synthase_class-II"/>
</dbReference>
<keyword evidence="18" id="KW-1185">Reference proteome</keyword>
<evidence type="ECO:0000256" key="15">
    <source>
        <dbReference type="RuleBase" id="RU910713"/>
    </source>
</evidence>
<evidence type="ECO:0000256" key="7">
    <source>
        <dbReference type="ARBA" id="ARBA00022898"/>
    </source>
</evidence>
<dbReference type="GO" id="GO:0030170">
    <property type="term" value="F:pyridoxal phosphate binding"/>
    <property type="evidence" value="ECO:0007669"/>
    <property type="project" value="UniProtKB-UniRule"/>
</dbReference>
<dbReference type="PANTHER" id="PTHR13693">
    <property type="entry name" value="CLASS II AMINOTRANSFERASE/8-AMINO-7-OXONONANOATE SYNTHASE"/>
    <property type="match status" value="1"/>
</dbReference>
<dbReference type="InterPro" id="IPR015424">
    <property type="entry name" value="PyrdxlP-dep_Trfase"/>
</dbReference>
<comment type="similarity">
    <text evidence="3 14">Belongs to the class-II pyridoxal-phosphate-dependent aminotransferase family.</text>
</comment>
<dbReference type="Pfam" id="PF00155">
    <property type="entry name" value="Aminotran_1_2"/>
    <property type="match status" value="1"/>
</dbReference>
<evidence type="ECO:0000256" key="5">
    <source>
        <dbReference type="ARBA" id="ARBA00013257"/>
    </source>
</evidence>
<evidence type="ECO:0000256" key="6">
    <source>
        <dbReference type="ARBA" id="ARBA00022679"/>
    </source>
</evidence>
<evidence type="ECO:0000256" key="8">
    <source>
        <dbReference type="ARBA" id="ARBA00023133"/>
    </source>
</evidence>
<dbReference type="EMBL" id="FNAK01000002">
    <property type="protein sequence ID" value="SDD60558.1"/>
    <property type="molecule type" value="Genomic_DNA"/>
</dbReference>
<dbReference type="GO" id="GO:0006782">
    <property type="term" value="P:protoporphyrinogen IX biosynthetic process"/>
    <property type="evidence" value="ECO:0007669"/>
    <property type="project" value="UniProtKB-UniRule"/>
</dbReference>
<evidence type="ECO:0000256" key="12">
    <source>
        <dbReference type="ARBA" id="ARBA00032773"/>
    </source>
</evidence>
<dbReference type="Proteomes" id="UP000183685">
    <property type="component" value="Unassembled WGS sequence"/>
</dbReference>
<comment type="catalytic activity">
    <reaction evidence="13 15">
        <text>succinyl-CoA + glycine + H(+) = 5-aminolevulinate + CO2 + CoA</text>
        <dbReference type="Rhea" id="RHEA:12921"/>
        <dbReference type="ChEBI" id="CHEBI:15378"/>
        <dbReference type="ChEBI" id="CHEBI:16526"/>
        <dbReference type="ChEBI" id="CHEBI:57287"/>
        <dbReference type="ChEBI" id="CHEBI:57292"/>
        <dbReference type="ChEBI" id="CHEBI:57305"/>
        <dbReference type="ChEBI" id="CHEBI:356416"/>
        <dbReference type="EC" id="2.3.1.37"/>
    </reaction>
</comment>
<evidence type="ECO:0000313" key="18">
    <source>
        <dbReference type="Proteomes" id="UP000183685"/>
    </source>
</evidence>
<dbReference type="InterPro" id="IPR010961">
    <property type="entry name" value="4pyrrol_synth_NH2levulA_synth"/>
</dbReference>
<dbReference type="STRING" id="637679.GCA_001550055_02684"/>
<dbReference type="Gene3D" id="3.90.1150.10">
    <property type="entry name" value="Aspartate Aminotransferase, domain 1"/>
    <property type="match status" value="1"/>
</dbReference>
<dbReference type="UniPathway" id="UPA00251">
    <property type="reaction ID" value="UER00375"/>
</dbReference>
<dbReference type="InterPro" id="IPR015421">
    <property type="entry name" value="PyrdxlP-dep_Trfase_major"/>
</dbReference>
<evidence type="ECO:0000256" key="11">
    <source>
        <dbReference type="ARBA" id="ARBA00031945"/>
    </source>
</evidence>
<dbReference type="AlphaFoldDB" id="A0A1G6W438"/>
<dbReference type="OrthoDB" id="9807157at2"/>
<evidence type="ECO:0000256" key="13">
    <source>
        <dbReference type="ARBA" id="ARBA00047654"/>
    </source>
</evidence>